<dbReference type="STRING" id="379097.SE23_12040"/>
<evidence type="ECO:0000256" key="1">
    <source>
        <dbReference type="ARBA" id="ARBA00004496"/>
    </source>
</evidence>
<dbReference type="InterPro" id="IPR014729">
    <property type="entry name" value="Rossmann-like_a/b/a_fold"/>
</dbReference>
<keyword evidence="6 8" id="KW-0067">ATP-binding</keyword>
<dbReference type="GO" id="GO:0006400">
    <property type="term" value="P:tRNA modification"/>
    <property type="evidence" value="ECO:0007669"/>
    <property type="project" value="UniProtKB-UniRule"/>
</dbReference>
<sequence length="434" mass="49499">MDLYQSFSSVIEEYLAPRSRIVLAFSGGIDSRVLLSLLARYQQETHRPTLAVHVHHGLSANADEWANQCQEWAAQSDVPFILEKVQLDASGKSIEECARDERYKVLARHVNEKDILLTGQHGDDQLETFLLALKRGSGPKGLSAMAESKPFSNGRLVRPLLKVRREEIEQYARHHGLNWVEDESNQDTRFDRNYIRHHISPVIDARWPHFTQSVQRSAQLCAEQELLLDELLQDKLRLLVNSDGSLAIQGLADLSALMRARLIRMWLANAGQRMPSRDHLDKIWHQVALAKADANPVLNLTSAQVRRFNRRLYLVSTHDDISDWSQRLGLGEELELPDRLGHLTLQVTSTGSLSLSALQQAPLRIIFNPEGLSAHPAERGHSRKLKKLFQEYQVPSWERRRRPILMCGDKVAAIADLFIDHHFIGQDCELIWSK</sequence>
<evidence type="ECO:0000313" key="10">
    <source>
        <dbReference type="EMBL" id="KGY08565.1"/>
    </source>
</evidence>
<comment type="domain">
    <text evidence="8">The N-terminal region contains the highly conserved SGGXDS motif, predicted to be a P-loop motif involved in ATP binding.</text>
</comment>
<keyword evidence="3 8" id="KW-0436">Ligase</keyword>
<dbReference type="CDD" id="cd01992">
    <property type="entry name" value="TilS_N"/>
    <property type="match status" value="1"/>
</dbReference>
<evidence type="ECO:0000256" key="5">
    <source>
        <dbReference type="ARBA" id="ARBA00022741"/>
    </source>
</evidence>
<comment type="similarity">
    <text evidence="8">Belongs to the tRNA(Ile)-lysidine synthase family.</text>
</comment>
<evidence type="ECO:0000256" key="8">
    <source>
        <dbReference type="HAMAP-Rule" id="MF_01161"/>
    </source>
</evidence>
<dbReference type="Gene3D" id="3.40.50.620">
    <property type="entry name" value="HUPs"/>
    <property type="match status" value="1"/>
</dbReference>
<feature type="domain" description="Lysidine-tRNA(Ile) synthetase C-terminal" evidence="9">
    <location>
        <begin position="363"/>
        <end position="432"/>
    </location>
</feature>
<comment type="function">
    <text evidence="8">Ligates lysine onto the cytidine present at position 34 of the AUA codon-specific tRNA(Ile) that contains the anticodon CAU, in an ATP-dependent manner. Cytidine is converted to lysidine, thus changing the amino acid specificity of the tRNA from methionine to isoleucine.</text>
</comment>
<dbReference type="EMBL" id="JRWP01000019">
    <property type="protein sequence ID" value="KGY08565.1"/>
    <property type="molecule type" value="Genomic_DNA"/>
</dbReference>
<dbReference type="Pfam" id="PF11734">
    <property type="entry name" value="TilS_C"/>
    <property type="match status" value="1"/>
</dbReference>
<dbReference type="InterPro" id="IPR012094">
    <property type="entry name" value="tRNA_Ile_lys_synt"/>
</dbReference>
<dbReference type="GO" id="GO:0005737">
    <property type="term" value="C:cytoplasm"/>
    <property type="evidence" value="ECO:0007669"/>
    <property type="project" value="UniProtKB-SubCell"/>
</dbReference>
<name>A0A0A5HWB9_PHOS4</name>
<keyword evidence="2 8" id="KW-0963">Cytoplasm</keyword>
<dbReference type="InterPro" id="IPR011063">
    <property type="entry name" value="TilS/TtcA_N"/>
</dbReference>
<dbReference type="SUPFAM" id="SSF56037">
    <property type="entry name" value="PheT/TilS domain"/>
    <property type="match status" value="1"/>
</dbReference>
<proteinExistence type="inferred from homology"/>
<dbReference type="HAMAP" id="MF_01161">
    <property type="entry name" value="tRNA_Ile_lys_synt"/>
    <property type="match status" value="1"/>
</dbReference>
<feature type="binding site" evidence="8">
    <location>
        <begin position="26"/>
        <end position="31"/>
    </location>
    <ligand>
        <name>ATP</name>
        <dbReference type="ChEBI" id="CHEBI:30616"/>
    </ligand>
</feature>
<dbReference type="RefSeq" id="WP_038190707.1">
    <property type="nucleotide sequence ID" value="NZ_JRWP01000019.1"/>
</dbReference>
<accession>A0A0A5HWB9</accession>
<gene>
    <name evidence="8" type="primary">tilS</name>
    <name evidence="10" type="ORF">NM06_10305</name>
</gene>
<comment type="catalytic activity">
    <reaction evidence="7 8">
        <text>cytidine(34) in tRNA(Ile2) + L-lysine + ATP = lysidine(34) in tRNA(Ile2) + AMP + diphosphate + H(+)</text>
        <dbReference type="Rhea" id="RHEA:43744"/>
        <dbReference type="Rhea" id="RHEA-COMP:10625"/>
        <dbReference type="Rhea" id="RHEA-COMP:10670"/>
        <dbReference type="ChEBI" id="CHEBI:15378"/>
        <dbReference type="ChEBI" id="CHEBI:30616"/>
        <dbReference type="ChEBI" id="CHEBI:32551"/>
        <dbReference type="ChEBI" id="CHEBI:33019"/>
        <dbReference type="ChEBI" id="CHEBI:82748"/>
        <dbReference type="ChEBI" id="CHEBI:83665"/>
        <dbReference type="ChEBI" id="CHEBI:456215"/>
        <dbReference type="EC" id="6.3.4.19"/>
    </reaction>
</comment>
<protein>
    <recommendedName>
        <fullName evidence="8">tRNA(Ile)-lysidine synthase</fullName>
        <ecNumber evidence="8">6.3.4.19</ecNumber>
    </recommendedName>
    <alternativeName>
        <fullName evidence="8">tRNA(Ile)-2-lysyl-cytidine synthase</fullName>
    </alternativeName>
    <alternativeName>
        <fullName evidence="8">tRNA(Ile)-lysidine synthetase</fullName>
    </alternativeName>
</protein>
<dbReference type="SUPFAM" id="SSF82829">
    <property type="entry name" value="MesJ substrate recognition domain-like"/>
    <property type="match status" value="1"/>
</dbReference>
<comment type="caution">
    <text evidence="10">The sequence shown here is derived from an EMBL/GenBank/DDBJ whole genome shotgun (WGS) entry which is preliminary data.</text>
</comment>
<dbReference type="PANTHER" id="PTHR43033:SF1">
    <property type="entry name" value="TRNA(ILE)-LYSIDINE SYNTHASE-RELATED"/>
    <property type="match status" value="1"/>
</dbReference>
<evidence type="ECO:0000256" key="2">
    <source>
        <dbReference type="ARBA" id="ARBA00022490"/>
    </source>
</evidence>
<evidence type="ECO:0000256" key="6">
    <source>
        <dbReference type="ARBA" id="ARBA00022840"/>
    </source>
</evidence>
<dbReference type="Pfam" id="PF01171">
    <property type="entry name" value="ATP_bind_3"/>
    <property type="match status" value="1"/>
</dbReference>
<dbReference type="PANTHER" id="PTHR43033">
    <property type="entry name" value="TRNA(ILE)-LYSIDINE SYNTHASE-RELATED"/>
    <property type="match status" value="1"/>
</dbReference>
<evidence type="ECO:0000256" key="4">
    <source>
        <dbReference type="ARBA" id="ARBA00022694"/>
    </source>
</evidence>
<reference evidence="10 11" key="1">
    <citation type="submission" date="2014-10" db="EMBL/GenBank/DDBJ databases">
        <title>Genome sequencing of Vibrio sinaloensis T08.</title>
        <authorList>
            <person name="Chan K.-G."/>
            <person name="Mohamad N.I."/>
        </authorList>
    </citation>
    <scope>NUCLEOTIDE SEQUENCE [LARGE SCALE GENOMIC DNA]</scope>
    <source>
        <strain evidence="10 11">T08</strain>
    </source>
</reference>
<dbReference type="EC" id="6.3.4.19" evidence="8"/>
<dbReference type="GO" id="GO:0032267">
    <property type="term" value="F:tRNA(Ile)-lysidine synthase activity"/>
    <property type="evidence" value="ECO:0007669"/>
    <property type="project" value="UniProtKB-EC"/>
</dbReference>
<dbReference type="AlphaFoldDB" id="A0A0A5HWB9"/>
<keyword evidence="5 8" id="KW-0547">Nucleotide-binding</keyword>
<evidence type="ECO:0000259" key="9">
    <source>
        <dbReference type="SMART" id="SM00977"/>
    </source>
</evidence>
<dbReference type="Pfam" id="PF09179">
    <property type="entry name" value="TilS"/>
    <property type="match status" value="1"/>
</dbReference>
<dbReference type="NCBIfam" id="TIGR02432">
    <property type="entry name" value="lysidine_TilS_N"/>
    <property type="match status" value="1"/>
</dbReference>
<dbReference type="NCBIfam" id="TIGR02433">
    <property type="entry name" value="lysidine_TilS_C"/>
    <property type="match status" value="1"/>
</dbReference>
<dbReference type="Proteomes" id="UP000030451">
    <property type="component" value="Unassembled WGS sequence"/>
</dbReference>
<evidence type="ECO:0000313" key="11">
    <source>
        <dbReference type="Proteomes" id="UP000030451"/>
    </source>
</evidence>
<comment type="subcellular location">
    <subcellularLocation>
        <location evidence="1 8">Cytoplasm</location>
    </subcellularLocation>
</comment>
<evidence type="ECO:0000256" key="3">
    <source>
        <dbReference type="ARBA" id="ARBA00022598"/>
    </source>
</evidence>
<dbReference type="Gene3D" id="1.20.59.20">
    <property type="match status" value="1"/>
</dbReference>
<keyword evidence="4 8" id="KW-0819">tRNA processing</keyword>
<evidence type="ECO:0000256" key="7">
    <source>
        <dbReference type="ARBA" id="ARBA00048539"/>
    </source>
</evidence>
<organism evidence="10 11">
    <name type="scientific">Photobacterium sp. (strain ATCC 43367)</name>
    <dbReference type="NCBI Taxonomy" id="379097"/>
    <lineage>
        <taxon>Bacteria</taxon>
        <taxon>Pseudomonadati</taxon>
        <taxon>Pseudomonadota</taxon>
        <taxon>Gammaproteobacteria</taxon>
        <taxon>Vibrionales</taxon>
        <taxon>Vibrionaceae</taxon>
        <taxon>Vibrio</taxon>
        <taxon>Vibrio oreintalis group</taxon>
    </lineage>
</organism>
<dbReference type="GO" id="GO:0005524">
    <property type="term" value="F:ATP binding"/>
    <property type="evidence" value="ECO:0007669"/>
    <property type="project" value="UniProtKB-UniRule"/>
</dbReference>
<dbReference type="InterPro" id="IPR012796">
    <property type="entry name" value="Lysidine-tRNA-synth_C"/>
</dbReference>
<dbReference type="SUPFAM" id="SSF52402">
    <property type="entry name" value="Adenine nucleotide alpha hydrolases-like"/>
    <property type="match status" value="1"/>
</dbReference>
<dbReference type="OrthoDB" id="9807403at2"/>
<dbReference type="InterPro" id="IPR012795">
    <property type="entry name" value="tRNA_Ile_lys_synt_N"/>
</dbReference>
<dbReference type="InterPro" id="IPR015262">
    <property type="entry name" value="tRNA_Ile_lys_synt_subst-bd"/>
</dbReference>
<dbReference type="SMART" id="SM00977">
    <property type="entry name" value="TilS_C"/>
    <property type="match status" value="1"/>
</dbReference>